<evidence type="ECO:0000313" key="6">
    <source>
        <dbReference type="Proteomes" id="UP000177080"/>
    </source>
</evidence>
<dbReference type="Proteomes" id="UP000177080">
    <property type="component" value="Unassembled WGS sequence"/>
</dbReference>
<feature type="domain" description="TRNA-binding" evidence="4">
    <location>
        <begin position="8"/>
        <end position="109"/>
    </location>
</feature>
<evidence type="ECO:0000256" key="3">
    <source>
        <dbReference type="PROSITE-ProRule" id="PRU00209"/>
    </source>
</evidence>
<reference evidence="5 6" key="1">
    <citation type="journal article" date="2016" name="Nat. Commun.">
        <title>Thousands of microbial genomes shed light on interconnected biogeochemical processes in an aquifer system.</title>
        <authorList>
            <person name="Anantharaman K."/>
            <person name="Brown C.T."/>
            <person name="Hug L.A."/>
            <person name="Sharon I."/>
            <person name="Castelle C.J."/>
            <person name="Probst A.J."/>
            <person name="Thomas B.C."/>
            <person name="Singh A."/>
            <person name="Wilkins M.J."/>
            <person name="Karaoz U."/>
            <person name="Brodie E.L."/>
            <person name="Williams K.H."/>
            <person name="Hubbard S.S."/>
            <person name="Banfield J.F."/>
        </authorList>
    </citation>
    <scope>NUCLEOTIDE SEQUENCE [LARGE SCALE GENOMIC DNA]</scope>
</reference>
<dbReference type="Gene3D" id="2.40.50.140">
    <property type="entry name" value="Nucleic acid-binding proteins"/>
    <property type="match status" value="1"/>
</dbReference>
<dbReference type="SUPFAM" id="SSF50249">
    <property type="entry name" value="Nucleic acid-binding proteins"/>
    <property type="match status" value="1"/>
</dbReference>
<organism evidence="5 6">
    <name type="scientific">Candidatus Amesbacteria bacterium RIFCSPLOWO2_01_FULL_48_25</name>
    <dbReference type="NCBI Taxonomy" id="1797259"/>
    <lineage>
        <taxon>Bacteria</taxon>
        <taxon>Candidatus Amesiibacteriota</taxon>
    </lineage>
</organism>
<keyword evidence="1 3" id="KW-0820">tRNA-binding</keyword>
<evidence type="ECO:0000259" key="4">
    <source>
        <dbReference type="PROSITE" id="PS50886"/>
    </source>
</evidence>
<dbReference type="InterPro" id="IPR002547">
    <property type="entry name" value="tRNA-bd_dom"/>
</dbReference>
<dbReference type="InterPro" id="IPR051270">
    <property type="entry name" value="Tyrosine-tRNA_ligase_regulator"/>
</dbReference>
<name>A0A1F4ZFF8_9BACT</name>
<protein>
    <recommendedName>
        <fullName evidence="4">tRNA-binding domain-containing protein</fullName>
    </recommendedName>
</protein>
<gene>
    <name evidence="5" type="ORF">A2989_05025</name>
</gene>
<dbReference type="InterPro" id="IPR012340">
    <property type="entry name" value="NA-bd_OB-fold"/>
</dbReference>
<sequence>MAQISIDQFKQVEMRVGLVVEASEVEKSTKLIKLIVDFGLDDKRVIFTAVRLFGYTPEYFLNKKFIFVTNLEYKKITGEESRGMILAVGEEKPIFVIPAEEVVVGSKVR</sequence>
<comment type="caution">
    <text evidence="5">The sequence shown here is derived from an EMBL/GenBank/DDBJ whole genome shotgun (WGS) entry which is preliminary data.</text>
</comment>
<dbReference type="AlphaFoldDB" id="A0A1F4ZFF8"/>
<evidence type="ECO:0000256" key="2">
    <source>
        <dbReference type="ARBA" id="ARBA00022884"/>
    </source>
</evidence>
<dbReference type="Pfam" id="PF01588">
    <property type="entry name" value="tRNA_bind"/>
    <property type="match status" value="1"/>
</dbReference>
<dbReference type="PANTHER" id="PTHR11586:SF37">
    <property type="entry name" value="TRNA-BINDING DOMAIN-CONTAINING PROTEIN"/>
    <property type="match status" value="1"/>
</dbReference>
<dbReference type="GO" id="GO:0000049">
    <property type="term" value="F:tRNA binding"/>
    <property type="evidence" value="ECO:0007669"/>
    <property type="project" value="UniProtKB-UniRule"/>
</dbReference>
<accession>A0A1F4ZFF8</accession>
<keyword evidence="2 3" id="KW-0694">RNA-binding</keyword>
<dbReference type="PANTHER" id="PTHR11586">
    <property type="entry name" value="TRNA-AMINOACYLATION COFACTOR ARC1 FAMILY MEMBER"/>
    <property type="match status" value="1"/>
</dbReference>
<evidence type="ECO:0000256" key="1">
    <source>
        <dbReference type="ARBA" id="ARBA00022555"/>
    </source>
</evidence>
<dbReference type="STRING" id="1797259.A2989_05025"/>
<proteinExistence type="predicted"/>
<evidence type="ECO:0000313" key="5">
    <source>
        <dbReference type="EMBL" id="OGD04367.1"/>
    </source>
</evidence>
<dbReference type="EMBL" id="MEXN01000001">
    <property type="protein sequence ID" value="OGD04367.1"/>
    <property type="molecule type" value="Genomic_DNA"/>
</dbReference>
<dbReference type="PROSITE" id="PS50886">
    <property type="entry name" value="TRBD"/>
    <property type="match status" value="1"/>
</dbReference>